<evidence type="ECO:0000259" key="12">
    <source>
        <dbReference type="PROSITE" id="PS51352"/>
    </source>
</evidence>
<evidence type="ECO:0000256" key="1">
    <source>
        <dbReference type="ARBA" id="ARBA00001974"/>
    </source>
</evidence>
<dbReference type="InterPro" id="IPR039798">
    <property type="entry name" value="Sulfhydryl_oxidase"/>
</dbReference>
<accession>A0ABP0R8M3</accession>
<feature type="region of interest" description="Disordered" evidence="10">
    <location>
        <begin position="473"/>
        <end position="508"/>
    </location>
</feature>
<dbReference type="PROSITE" id="PS00194">
    <property type="entry name" value="THIOREDOXIN_1"/>
    <property type="match status" value="1"/>
</dbReference>
<sequence>MGVSPHYAETHETHETSGGSLTLKTSDLRHEPASSWRNERAMSGRSGTVVVTSARQVVPKSQGKTFRPASLGAQGIWRSGDLAPGICPPKNIAIARDAKRRAGLVQRGRRWMEAPTDGASIQAIRSTGGSRGVSVEGDAGILVQKLKAEAKSAGGVLLPDSAKQEINQAKVMAIGMGRRNPKGEMIPMNTKVGDTVIIPRYGGTEIKLGDEEFHIYRDEATQTSYFTHFGTLPFQGYLDRCRDGDGCIEKNSDGCIWLADGRVESVVVTFAFPVNEALSMKRMDRSSRHGGSVRFFGSDECLVGQTARLPRHVAGVAARGGQEWALLIVPALAGKLFRASKNVYELDNTKIAGEVANARSPWVVMYYADWCPHCHHYAPTFERIAQKTSPLHQGPVSFGAVNCPDFMALCTKIQIAGYPTVRTYHFKGDVGNALSGSRPDRSMVHNEDQFVAWLRRNVPENVTQAEVVVEAVTKGSGPSDEPSMSSSAGRGVRGAPQVDEIRRDPPRSSVVQDAMPALHLADAEVAVLYSLRQGAFLRGEGGVLRGAPLVELLRWLDFLGRFFPGGGREHLRALADRIHEAVASAGDQLLVETFNEIMKTRGLDRIPPEAGLKPDAFWRHCHSFTCGLWSLFHMLSVAVAEEGPSTEIAGVAGQELLVRVRGFVDHFFGCSYCREHFLEAFDSCKLDRCVVEPEDISGAVLWLWKMHNDVTLRVAKEDGRKIPDPWPPSEDCLECWNCQTCWTKGSRSVEDFNSAAVLTHLRQEFWSDEWHQKRHWLSGDWTAHGAVPLALVSAFLLAFAAFKLLSRHLDGPDDGHRGKDVKDS</sequence>
<keyword evidence="2 9" id="KW-0285">Flavoprotein</keyword>
<keyword evidence="8" id="KW-0143">Chaperone</keyword>
<dbReference type="InterPro" id="IPR011032">
    <property type="entry name" value="GroES-like_sf"/>
</dbReference>
<feature type="compositionally biased region" description="Basic and acidic residues" evidence="10">
    <location>
        <begin position="26"/>
        <end position="42"/>
    </location>
</feature>
<protein>
    <recommendedName>
        <fullName evidence="9">Sulfhydryl oxidase</fullName>
        <ecNumber evidence="9">1.8.3.2</ecNumber>
    </recommendedName>
</protein>
<reference evidence="13 14" key="1">
    <citation type="submission" date="2024-02" db="EMBL/GenBank/DDBJ databases">
        <authorList>
            <person name="Chen Y."/>
            <person name="Shah S."/>
            <person name="Dougan E. K."/>
            <person name="Thang M."/>
            <person name="Chan C."/>
        </authorList>
    </citation>
    <scope>NUCLEOTIDE SEQUENCE [LARGE SCALE GENOMIC DNA]</scope>
</reference>
<dbReference type="SUPFAM" id="SSF69000">
    <property type="entry name" value="FAD-dependent thiol oxidase"/>
    <property type="match status" value="1"/>
</dbReference>
<dbReference type="Gene3D" id="1.20.120.310">
    <property type="entry name" value="ERV/ALR sulfhydryl oxidase domain"/>
    <property type="match status" value="1"/>
</dbReference>
<keyword evidence="5 9" id="KW-0560">Oxidoreductase</keyword>
<evidence type="ECO:0000256" key="6">
    <source>
        <dbReference type="ARBA" id="ARBA00023157"/>
    </source>
</evidence>
<dbReference type="Proteomes" id="UP001642484">
    <property type="component" value="Unassembled WGS sequence"/>
</dbReference>
<feature type="domain" description="Thioredoxin" evidence="12">
    <location>
        <begin position="318"/>
        <end position="477"/>
    </location>
</feature>
<dbReference type="InterPro" id="IPR036249">
    <property type="entry name" value="Thioredoxin-like_sf"/>
</dbReference>
<dbReference type="SUPFAM" id="SSF52833">
    <property type="entry name" value="Thioredoxin-like"/>
    <property type="match status" value="1"/>
</dbReference>
<keyword evidence="6" id="KW-1015">Disulfide bond</keyword>
<dbReference type="CDD" id="cd02961">
    <property type="entry name" value="PDI_a_family"/>
    <property type="match status" value="1"/>
</dbReference>
<dbReference type="InterPro" id="IPR013766">
    <property type="entry name" value="Thioredoxin_domain"/>
</dbReference>
<feature type="compositionally biased region" description="Polar residues" evidence="10">
    <location>
        <begin position="16"/>
        <end position="25"/>
    </location>
</feature>
<dbReference type="PANTHER" id="PTHR22897:SF8">
    <property type="entry name" value="SULFHYDRYL OXIDASE"/>
    <property type="match status" value="1"/>
</dbReference>
<feature type="compositionally biased region" description="Low complexity" evidence="10">
    <location>
        <begin position="473"/>
        <end position="487"/>
    </location>
</feature>
<dbReference type="SMART" id="SM00883">
    <property type="entry name" value="Cpn10"/>
    <property type="match status" value="1"/>
</dbReference>
<dbReference type="PANTHER" id="PTHR22897">
    <property type="entry name" value="QUIESCIN Q6-RELATED SULFHYDRYL OXIDASE"/>
    <property type="match status" value="1"/>
</dbReference>
<dbReference type="Pfam" id="PF00166">
    <property type="entry name" value="Cpn10"/>
    <property type="match status" value="1"/>
</dbReference>
<evidence type="ECO:0000256" key="8">
    <source>
        <dbReference type="ARBA" id="ARBA00023186"/>
    </source>
</evidence>
<dbReference type="SUPFAM" id="SSF50129">
    <property type="entry name" value="GroES-like"/>
    <property type="match status" value="1"/>
</dbReference>
<comment type="catalytic activity">
    <reaction evidence="9">
        <text>2 R'C(R)SH + O2 = R'C(R)S-S(R)CR' + H2O2</text>
        <dbReference type="Rhea" id="RHEA:17357"/>
        <dbReference type="ChEBI" id="CHEBI:15379"/>
        <dbReference type="ChEBI" id="CHEBI:16240"/>
        <dbReference type="ChEBI" id="CHEBI:16520"/>
        <dbReference type="ChEBI" id="CHEBI:17412"/>
        <dbReference type="EC" id="1.8.3.2"/>
    </reaction>
</comment>
<name>A0ABP0R8M3_9DINO</name>
<comment type="caution">
    <text evidence="13">The sequence shown here is derived from an EMBL/GenBank/DDBJ whole genome shotgun (WGS) entry which is preliminary data.</text>
</comment>
<evidence type="ECO:0000313" key="14">
    <source>
        <dbReference type="Proteomes" id="UP001642484"/>
    </source>
</evidence>
<dbReference type="InterPro" id="IPR036774">
    <property type="entry name" value="ERV/ALR_sulphydryl_oxid_sf"/>
</dbReference>
<keyword evidence="3" id="KW-0732">Signal</keyword>
<dbReference type="EMBL" id="CAXAMN010025484">
    <property type="protein sequence ID" value="CAK9095531.1"/>
    <property type="molecule type" value="Genomic_DNA"/>
</dbReference>
<organism evidence="13 14">
    <name type="scientific">Durusdinium trenchii</name>
    <dbReference type="NCBI Taxonomy" id="1381693"/>
    <lineage>
        <taxon>Eukaryota</taxon>
        <taxon>Sar</taxon>
        <taxon>Alveolata</taxon>
        <taxon>Dinophyceae</taxon>
        <taxon>Suessiales</taxon>
        <taxon>Symbiodiniaceae</taxon>
        <taxon>Durusdinium</taxon>
    </lineage>
</organism>
<dbReference type="Pfam" id="PF04777">
    <property type="entry name" value="Evr1_Alr"/>
    <property type="match status" value="1"/>
</dbReference>
<keyword evidence="14" id="KW-1185">Reference proteome</keyword>
<dbReference type="CDD" id="cd00320">
    <property type="entry name" value="cpn10"/>
    <property type="match status" value="1"/>
</dbReference>
<dbReference type="Pfam" id="PF00085">
    <property type="entry name" value="Thioredoxin"/>
    <property type="match status" value="1"/>
</dbReference>
<evidence type="ECO:0000256" key="2">
    <source>
        <dbReference type="ARBA" id="ARBA00022630"/>
    </source>
</evidence>
<comment type="cofactor">
    <cofactor evidence="1 9">
        <name>FAD</name>
        <dbReference type="ChEBI" id="CHEBI:57692"/>
    </cofactor>
</comment>
<dbReference type="PROSITE" id="PS51324">
    <property type="entry name" value="ERV_ALR"/>
    <property type="match status" value="1"/>
</dbReference>
<evidence type="ECO:0000313" key="13">
    <source>
        <dbReference type="EMBL" id="CAK9095531.1"/>
    </source>
</evidence>
<dbReference type="InterPro" id="IPR020818">
    <property type="entry name" value="Chaperonin_GroES"/>
</dbReference>
<dbReference type="PRINTS" id="PR00297">
    <property type="entry name" value="CHAPERONIN10"/>
</dbReference>
<gene>
    <name evidence="13" type="ORF">CCMP2556_LOCUS45495</name>
</gene>
<dbReference type="Gene3D" id="2.30.33.40">
    <property type="entry name" value="GroES chaperonin"/>
    <property type="match status" value="1"/>
</dbReference>
<dbReference type="InterPro" id="IPR017905">
    <property type="entry name" value="ERV/ALR_sulphydryl_oxidase"/>
</dbReference>
<proteinExistence type="predicted"/>
<dbReference type="InterPro" id="IPR017937">
    <property type="entry name" value="Thioredoxin_CS"/>
</dbReference>
<evidence type="ECO:0000256" key="7">
    <source>
        <dbReference type="ARBA" id="ARBA00023180"/>
    </source>
</evidence>
<keyword evidence="4 9" id="KW-0274">FAD</keyword>
<evidence type="ECO:0000259" key="11">
    <source>
        <dbReference type="PROSITE" id="PS51324"/>
    </source>
</evidence>
<evidence type="ECO:0000256" key="5">
    <source>
        <dbReference type="ARBA" id="ARBA00023002"/>
    </source>
</evidence>
<evidence type="ECO:0000256" key="9">
    <source>
        <dbReference type="RuleBase" id="RU371123"/>
    </source>
</evidence>
<dbReference type="PROSITE" id="PS51352">
    <property type="entry name" value="THIOREDOXIN_2"/>
    <property type="match status" value="1"/>
</dbReference>
<dbReference type="EC" id="1.8.3.2" evidence="9"/>
<dbReference type="Gene3D" id="3.40.30.10">
    <property type="entry name" value="Glutaredoxin"/>
    <property type="match status" value="1"/>
</dbReference>
<evidence type="ECO:0000256" key="4">
    <source>
        <dbReference type="ARBA" id="ARBA00022827"/>
    </source>
</evidence>
<feature type="domain" description="ERV/ALR sulfhydryl oxidase" evidence="11">
    <location>
        <begin position="612"/>
        <end position="736"/>
    </location>
</feature>
<evidence type="ECO:0000256" key="10">
    <source>
        <dbReference type="SAM" id="MobiDB-lite"/>
    </source>
</evidence>
<feature type="region of interest" description="Disordered" evidence="10">
    <location>
        <begin position="1"/>
        <end position="47"/>
    </location>
</feature>
<dbReference type="InterPro" id="IPR037124">
    <property type="entry name" value="Chaperonin_GroES_sf"/>
</dbReference>
<evidence type="ECO:0000256" key="3">
    <source>
        <dbReference type="ARBA" id="ARBA00022729"/>
    </source>
</evidence>
<keyword evidence="7" id="KW-0325">Glycoprotein</keyword>